<reference evidence="3" key="1">
    <citation type="submission" date="2018-05" db="EMBL/GenBank/DDBJ databases">
        <authorList>
            <person name="Lanie J.A."/>
            <person name="Ng W.-L."/>
            <person name="Kazmierczak K.M."/>
            <person name="Andrzejewski T.M."/>
            <person name="Davidsen T.M."/>
            <person name="Wayne K.J."/>
            <person name="Tettelin H."/>
            <person name="Glass J.I."/>
            <person name="Rusch D."/>
            <person name="Podicherti R."/>
            <person name="Tsui H.-C.T."/>
            <person name="Winkler M.E."/>
        </authorList>
    </citation>
    <scope>NUCLEOTIDE SEQUENCE</scope>
</reference>
<name>A0A382YPK7_9ZZZZ</name>
<evidence type="ECO:0000313" key="3">
    <source>
        <dbReference type="EMBL" id="SVD84909.1"/>
    </source>
</evidence>
<dbReference type="PANTHER" id="PTHR11851:SF49">
    <property type="entry name" value="MITOCHONDRIAL-PROCESSING PEPTIDASE SUBUNIT ALPHA"/>
    <property type="match status" value="1"/>
</dbReference>
<proteinExistence type="inferred from homology"/>
<dbReference type="Gene3D" id="3.30.830.10">
    <property type="entry name" value="Metalloenzyme, LuxS/M16 peptidase-like"/>
    <property type="match status" value="2"/>
</dbReference>
<dbReference type="SUPFAM" id="SSF63411">
    <property type="entry name" value="LuxS/MPP-like metallohydrolase"/>
    <property type="match status" value="2"/>
</dbReference>
<comment type="similarity">
    <text evidence="1">Belongs to the peptidase M16 family.</text>
</comment>
<dbReference type="InterPro" id="IPR050361">
    <property type="entry name" value="MPP/UQCRC_Complex"/>
</dbReference>
<feature type="non-terminal residue" evidence="3">
    <location>
        <position position="1"/>
    </location>
</feature>
<gene>
    <name evidence="3" type="ORF">METZ01_LOCUS437763</name>
</gene>
<organism evidence="3">
    <name type="scientific">marine metagenome</name>
    <dbReference type="NCBI Taxonomy" id="408172"/>
    <lineage>
        <taxon>unclassified sequences</taxon>
        <taxon>metagenomes</taxon>
        <taxon>ecological metagenomes</taxon>
    </lineage>
</organism>
<dbReference type="EMBL" id="UINC01177330">
    <property type="protein sequence ID" value="SVD84909.1"/>
    <property type="molecule type" value="Genomic_DNA"/>
</dbReference>
<dbReference type="GO" id="GO:0046872">
    <property type="term" value="F:metal ion binding"/>
    <property type="evidence" value="ECO:0007669"/>
    <property type="project" value="InterPro"/>
</dbReference>
<sequence length="262" mass="29608">YYAPNNLAAALVGDFDPDEAIEFANRYFGRLSRGARPPLEPRTREMPQLAEKRMVASADTTPQVSIRYHSVRDGHVDEPPLVVLGQLLNGRTGRLYKALVEEQEVATSAFGGQSGYKYEGLFELRGTATQGTTPEEVELAIYAELDRLKQELVPERELQKVKNQNAAGTFRDLRSNYGLMMQLLIREGNRGWEHINTDPALYDAVTPEDIMRVANTYFTPESRAVAIYYRTEGEEFEADPLLAGLSDEEQQQVRQMRTMISQ</sequence>
<dbReference type="InterPro" id="IPR007863">
    <property type="entry name" value="Peptidase_M16_C"/>
</dbReference>
<feature type="domain" description="Peptidase M16 C-terminal" evidence="2">
    <location>
        <begin position="1"/>
        <end position="164"/>
    </location>
</feature>
<accession>A0A382YPK7</accession>
<dbReference type="Pfam" id="PF05193">
    <property type="entry name" value="Peptidase_M16_C"/>
    <property type="match status" value="1"/>
</dbReference>
<dbReference type="PANTHER" id="PTHR11851">
    <property type="entry name" value="METALLOPROTEASE"/>
    <property type="match status" value="1"/>
</dbReference>
<evidence type="ECO:0000256" key="1">
    <source>
        <dbReference type="ARBA" id="ARBA00007261"/>
    </source>
</evidence>
<evidence type="ECO:0000259" key="2">
    <source>
        <dbReference type="Pfam" id="PF05193"/>
    </source>
</evidence>
<protein>
    <recommendedName>
        <fullName evidence="2">Peptidase M16 C-terminal domain-containing protein</fullName>
    </recommendedName>
</protein>
<dbReference type="InterPro" id="IPR011249">
    <property type="entry name" value="Metalloenz_LuxS/M16"/>
</dbReference>
<feature type="non-terminal residue" evidence="3">
    <location>
        <position position="262"/>
    </location>
</feature>
<dbReference type="AlphaFoldDB" id="A0A382YPK7"/>